<evidence type="ECO:0008006" key="4">
    <source>
        <dbReference type="Google" id="ProtNLM"/>
    </source>
</evidence>
<proteinExistence type="predicted"/>
<name>A0A3D8J3E4_9HELI</name>
<feature type="transmembrane region" description="Helical" evidence="1">
    <location>
        <begin position="12"/>
        <end position="31"/>
    </location>
</feature>
<gene>
    <name evidence="2" type="ORF">CQA57_07130</name>
</gene>
<evidence type="ECO:0000256" key="1">
    <source>
        <dbReference type="SAM" id="Phobius"/>
    </source>
</evidence>
<sequence>MELFKNKTFQIIAIACVFFGIIGLSFLFALLPKILGKPYIIEIEGYDPRDLFLGNYVAIMPIMKKKEFSNKLPCDKVFTPLLLQEDFYILDGNFSCTPPQNLPYIQAKKTIYGLSFGFENYYVSPSEAKRIEKILQQERLKAKIWIYKGKARMEEIIFNSSKQPTP</sequence>
<keyword evidence="1" id="KW-1133">Transmembrane helix</keyword>
<dbReference type="RefSeq" id="WP_115579552.1">
    <property type="nucleotide sequence ID" value="NZ_NXLX01000022.1"/>
</dbReference>
<keyword evidence="1" id="KW-0812">Transmembrane</keyword>
<dbReference type="AlphaFoldDB" id="A0A3D8J3E4"/>
<dbReference type="EMBL" id="NXLX01000022">
    <property type="protein sequence ID" value="RDU72008.1"/>
    <property type="molecule type" value="Genomic_DNA"/>
</dbReference>
<comment type="caution">
    <text evidence="2">The sequence shown here is derived from an EMBL/GenBank/DDBJ whole genome shotgun (WGS) entry which is preliminary data.</text>
</comment>
<protein>
    <recommendedName>
        <fullName evidence="4">GDYXXLXY protein</fullName>
    </recommendedName>
</protein>
<dbReference type="Proteomes" id="UP000256695">
    <property type="component" value="Unassembled WGS sequence"/>
</dbReference>
<keyword evidence="3" id="KW-1185">Reference proteome</keyword>
<dbReference type="Pfam" id="PF14345">
    <property type="entry name" value="GDYXXLXY"/>
    <property type="match status" value="1"/>
</dbReference>
<keyword evidence="1" id="KW-0472">Membrane</keyword>
<dbReference type="OrthoDB" id="4868247at2"/>
<accession>A0A3D8J3E4</accession>
<reference evidence="2 3" key="1">
    <citation type="submission" date="2018-04" db="EMBL/GenBank/DDBJ databases">
        <title>Novel Campyloabacter and Helicobacter Species and Strains.</title>
        <authorList>
            <person name="Mannion A.J."/>
            <person name="Shen Z."/>
            <person name="Fox J.G."/>
        </authorList>
    </citation>
    <scope>NUCLEOTIDE SEQUENCE [LARGE SCALE GENOMIC DNA]</scope>
    <source>
        <strain evidence="2 3">MIT 04-9362</strain>
    </source>
</reference>
<evidence type="ECO:0000313" key="3">
    <source>
        <dbReference type="Proteomes" id="UP000256695"/>
    </source>
</evidence>
<dbReference type="InterPro" id="IPR025833">
    <property type="entry name" value="GDYXXLXY"/>
</dbReference>
<organism evidence="2 3">
    <name type="scientific">Helicobacter anseris</name>
    <dbReference type="NCBI Taxonomy" id="375926"/>
    <lineage>
        <taxon>Bacteria</taxon>
        <taxon>Pseudomonadati</taxon>
        <taxon>Campylobacterota</taxon>
        <taxon>Epsilonproteobacteria</taxon>
        <taxon>Campylobacterales</taxon>
        <taxon>Helicobacteraceae</taxon>
        <taxon>Helicobacter</taxon>
    </lineage>
</organism>
<evidence type="ECO:0000313" key="2">
    <source>
        <dbReference type="EMBL" id="RDU72008.1"/>
    </source>
</evidence>